<organism evidence="1 2">
    <name type="scientific">Colocasia esculenta</name>
    <name type="common">Wild taro</name>
    <name type="synonym">Arum esculentum</name>
    <dbReference type="NCBI Taxonomy" id="4460"/>
    <lineage>
        <taxon>Eukaryota</taxon>
        <taxon>Viridiplantae</taxon>
        <taxon>Streptophyta</taxon>
        <taxon>Embryophyta</taxon>
        <taxon>Tracheophyta</taxon>
        <taxon>Spermatophyta</taxon>
        <taxon>Magnoliopsida</taxon>
        <taxon>Liliopsida</taxon>
        <taxon>Araceae</taxon>
        <taxon>Aroideae</taxon>
        <taxon>Colocasieae</taxon>
        <taxon>Colocasia</taxon>
    </lineage>
</organism>
<dbReference type="OrthoDB" id="783760at2759"/>
<evidence type="ECO:0000313" key="1">
    <source>
        <dbReference type="EMBL" id="MQM08283.1"/>
    </source>
</evidence>
<dbReference type="Proteomes" id="UP000652761">
    <property type="component" value="Unassembled WGS sequence"/>
</dbReference>
<name>A0A843WAQ6_COLES</name>
<dbReference type="EMBL" id="NMUH01004083">
    <property type="protein sequence ID" value="MQM08283.1"/>
    <property type="molecule type" value="Genomic_DNA"/>
</dbReference>
<proteinExistence type="predicted"/>
<protein>
    <submittedName>
        <fullName evidence="1">Uncharacterized protein</fullName>
    </submittedName>
</protein>
<sequence length="70" mass="8036">MRDFCGGEILRPAITRFVINYIALNSLLKRRDGLKSDQWLSSHFATSHDGQEVEGLVNNSNFWSRINKIV</sequence>
<gene>
    <name evidence="1" type="ORF">Taro_041139</name>
</gene>
<reference evidence="1" key="1">
    <citation type="submission" date="2017-07" db="EMBL/GenBank/DDBJ databases">
        <title>Taro Niue Genome Assembly and Annotation.</title>
        <authorList>
            <person name="Atibalentja N."/>
            <person name="Keating K."/>
            <person name="Fields C.J."/>
        </authorList>
    </citation>
    <scope>NUCLEOTIDE SEQUENCE</scope>
    <source>
        <strain evidence="1">Niue_2</strain>
        <tissue evidence="1">Leaf</tissue>
    </source>
</reference>
<keyword evidence="2" id="KW-1185">Reference proteome</keyword>
<dbReference type="AlphaFoldDB" id="A0A843WAQ6"/>
<comment type="caution">
    <text evidence="1">The sequence shown here is derived from an EMBL/GenBank/DDBJ whole genome shotgun (WGS) entry which is preliminary data.</text>
</comment>
<accession>A0A843WAQ6</accession>
<evidence type="ECO:0000313" key="2">
    <source>
        <dbReference type="Proteomes" id="UP000652761"/>
    </source>
</evidence>